<feature type="compositionally biased region" description="Low complexity" evidence="1">
    <location>
        <begin position="1089"/>
        <end position="1112"/>
    </location>
</feature>
<feature type="region of interest" description="Disordered" evidence="1">
    <location>
        <begin position="436"/>
        <end position="462"/>
    </location>
</feature>
<sequence>MQRMEKSGVFGDNMEIQAFAREFNVNVKIFRKDYAYVISADNTSGNAVQRSEGKGFVYVAYHTWEHYSSIRNRDGPHAGPPYVRDLANEPDEDIEILPWMIEAVEKGLPEPQPKEKIREALQEAEGDPQCAIEYLINGWDCELEESGTQFDSEEDEGYETKQQNSDIPDSSSLKQKSSDSRIPDTVVVQYPKKVSKAYPTVPDDPAKNPQLVSKILEQTIAAHLFRSNPEPEEIQATTPVYTPPEVTPPLADNPRPFVNPTSYSPQLYVAKTAKPSWPAEITGLGETGPLIDQPEDYTQALYIDPVTGEASIASVLNPEIEHARRQNSISSQRSVESMENRNFISEQRHEEQRLNRNPFSHSSDKESLQNRRSISLPQTLQLPQTTPVSQQPPSIPQQSSSTSTIFNPAPDQDAMQIDQDDAVNFIWEALKRPAVTATQPKPEPQQQQEHEMSTLGGNISQPTMPEVWTLETLDEVYRSSRTPQSQPITQPQATANAPQQPASQPVPRTSQTRIPVDSSVSWRIPPFRSPQNPSSIGPAVLLTPPFTSLRHPLPPAPLGAPKLSALERLRPVRRPNPNVTGEQTQGGVGERGRCHMLPPAPIRPPNLEFSRPKVAGIAPVAPMASMSPPAPGPVSQASQASRPQAPVAPMAPMASMSSSPASSGIPVPGAPQGHASLPTNRPQTARVPPPATADSWGFTDSYPDTAEEMLRRKRRKSPTGSAINTGLSSGIPSVVPMLSTTFPSNPRLGITTRNPFSGSNSRADIGLGLGSFDTLPSLNIGQSPALRTGVRRGIRGSPVSPGIPGVVNASLEGPRIPGATMGTSSSPKVPGLAAGISTSLGPTGASSGIPRSSLSNNVDDNCSVTSNASNASASTSATSICGENEAGGLDTNHRKSKRPATTESAETTAVTAATVFDEATASLAASRASTRTATRAAAVEKASEGNKEAILCNLRKGRKSGSQITTTTGNSAGSKAFEVAEHQDSDSQESQTFHPPNPSDDEDEEMGGTIVLKPRGSPAFMPKAEAEARAEARAAVNTANRALSVRRAAARRPSSLETRKSRTPTKTRSARPASAAGATNTRNSQTSFTPTPTAPIAPTTPTAAALDNTPATRRSTRIKEKKAVPQPEPEPELKVEKERKTKAKTKQKAVEGTGVNKIPAPTRRSTRKGRGRNRYRELYV</sequence>
<feature type="region of interest" description="Disordered" evidence="1">
    <location>
        <begin position="573"/>
        <end position="592"/>
    </location>
</feature>
<feature type="compositionally biased region" description="Low complexity" evidence="1">
    <location>
        <begin position="486"/>
        <end position="507"/>
    </location>
</feature>
<dbReference type="EMBL" id="HF936175">
    <property type="protein sequence ID" value="CCX15490.1"/>
    <property type="molecule type" value="Genomic_DNA"/>
</dbReference>
<feature type="domain" description="UBA" evidence="2">
    <location>
        <begin position="89"/>
        <end position="138"/>
    </location>
</feature>
<reference evidence="3 4" key="1">
    <citation type="journal article" date="2013" name="PLoS Genet.">
        <title>The genome and development-dependent transcriptomes of Pyronema confluens: a window into fungal evolution.</title>
        <authorList>
            <person name="Traeger S."/>
            <person name="Altegoer F."/>
            <person name="Freitag M."/>
            <person name="Gabaldon T."/>
            <person name="Kempken F."/>
            <person name="Kumar A."/>
            <person name="Marcet-Houben M."/>
            <person name="Poggeler S."/>
            <person name="Stajich J.E."/>
            <person name="Nowrousian M."/>
        </authorList>
    </citation>
    <scope>NUCLEOTIDE SEQUENCE [LARGE SCALE GENOMIC DNA]</scope>
    <source>
        <strain evidence="4">CBS 100304</strain>
        <tissue evidence="3">Vegetative mycelium</tissue>
    </source>
</reference>
<evidence type="ECO:0000313" key="4">
    <source>
        <dbReference type="Proteomes" id="UP000018144"/>
    </source>
</evidence>
<proteinExistence type="predicted"/>
<dbReference type="SUPFAM" id="SSF54001">
    <property type="entry name" value="Cysteine proteinases"/>
    <property type="match status" value="1"/>
</dbReference>
<feature type="region of interest" description="Disordered" evidence="1">
    <location>
        <begin position="478"/>
        <end position="515"/>
    </location>
</feature>
<dbReference type="Gene3D" id="3.90.70.80">
    <property type="match status" value="1"/>
</dbReference>
<keyword evidence="4" id="KW-1185">Reference proteome</keyword>
<dbReference type="STRING" id="1076935.U4LAU0"/>
<feature type="compositionally biased region" description="Low complexity" evidence="1">
    <location>
        <begin position="645"/>
        <end position="671"/>
    </location>
</feature>
<feature type="compositionally biased region" description="Low complexity" evidence="1">
    <location>
        <begin position="1033"/>
        <end position="1047"/>
    </location>
</feature>
<accession>U4LAU0</accession>
<dbReference type="Proteomes" id="UP000018144">
    <property type="component" value="Unassembled WGS sequence"/>
</dbReference>
<feature type="region of interest" description="Disordered" evidence="1">
    <location>
        <begin position="866"/>
        <end position="908"/>
    </location>
</feature>
<feature type="region of interest" description="Disordered" evidence="1">
    <location>
        <begin position="383"/>
        <end position="412"/>
    </location>
</feature>
<feature type="region of interest" description="Disordered" evidence="1">
    <location>
        <begin position="147"/>
        <end position="184"/>
    </location>
</feature>
<name>U4LAU0_PYROM</name>
<feature type="compositionally biased region" description="Low complexity" evidence="1">
    <location>
        <begin position="866"/>
        <end position="879"/>
    </location>
</feature>
<dbReference type="eggNOG" id="ENOG502QUTD">
    <property type="taxonomic scope" value="Eukaryota"/>
</dbReference>
<evidence type="ECO:0000313" key="3">
    <source>
        <dbReference type="EMBL" id="CCX15490.1"/>
    </source>
</evidence>
<dbReference type="OMA" id="ATSICGE"/>
<organism evidence="3 4">
    <name type="scientific">Pyronema omphalodes (strain CBS 100304)</name>
    <name type="common">Pyronema confluens</name>
    <dbReference type="NCBI Taxonomy" id="1076935"/>
    <lineage>
        <taxon>Eukaryota</taxon>
        <taxon>Fungi</taxon>
        <taxon>Dikarya</taxon>
        <taxon>Ascomycota</taxon>
        <taxon>Pezizomycotina</taxon>
        <taxon>Pezizomycetes</taxon>
        <taxon>Pezizales</taxon>
        <taxon>Pyronemataceae</taxon>
        <taxon>Pyronema</taxon>
    </lineage>
</organism>
<evidence type="ECO:0000259" key="2">
    <source>
        <dbReference type="PROSITE" id="PS50030"/>
    </source>
</evidence>
<dbReference type="AlphaFoldDB" id="U4LAU0"/>
<feature type="region of interest" description="Disordered" evidence="1">
    <location>
        <begin position="620"/>
        <end position="704"/>
    </location>
</feature>
<dbReference type="PROSITE" id="PS50030">
    <property type="entry name" value="UBA"/>
    <property type="match status" value="1"/>
</dbReference>
<feature type="region of interest" description="Disordered" evidence="1">
    <location>
        <begin position="818"/>
        <end position="837"/>
    </location>
</feature>
<protein>
    <recommendedName>
        <fullName evidence="2">UBA domain-containing protein</fullName>
    </recommendedName>
</protein>
<feature type="region of interest" description="Disordered" evidence="1">
    <location>
        <begin position="980"/>
        <end position="1180"/>
    </location>
</feature>
<feature type="compositionally biased region" description="Acidic residues" evidence="1">
    <location>
        <begin position="147"/>
        <end position="157"/>
    </location>
</feature>
<feature type="region of interest" description="Disordered" evidence="1">
    <location>
        <begin position="345"/>
        <end position="371"/>
    </location>
</feature>
<feature type="compositionally biased region" description="Basic residues" evidence="1">
    <location>
        <begin position="1164"/>
        <end position="1173"/>
    </location>
</feature>
<gene>
    <name evidence="3" type="ORF">PCON_01796</name>
</gene>
<evidence type="ECO:0000256" key="1">
    <source>
        <dbReference type="SAM" id="MobiDB-lite"/>
    </source>
</evidence>
<dbReference type="InterPro" id="IPR038765">
    <property type="entry name" value="Papain-like_cys_pep_sf"/>
</dbReference>
<dbReference type="InterPro" id="IPR015940">
    <property type="entry name" value="UBA"/>
</dbReference>
<dbReference type="OrthoDB" id="409956at2759"/>
<feature type="compositionally biased region" description="Polar residues" evidence="1">
    <location>
        <begin position="1077"/>
        <end position="1088"/>
    </location>
</feature>